<name>S4MUW9_9ACTN</name>
<dbReference type="PATRIC" id="fig|1283301.3.peg.2343"/>
<evidence type="ECO:0000313" key="3">
    <source>
        <dbReference type="Proteomes" id="UP000015001"/>
    </source>
</evidence>
<organism evidence="2 3">
    <name type="scientific">Streptomyces afghaniensis 772</name>
    <dbReference type="NCBI Taxonomy" id="1283301"/>
    <lineage>
        <taxon>Bacteria</taxon>
        <taxon>Bacillati</taxon>
        <taxon>Actinomycetota</taxon>
        <taxon>Actinomycetes</taxon>
        <taxon>Kitasatosporales</taxon>
        <taxon>Streptomycetaceae</taxon>
        <taxon>Streptomyces</taxon>
    </lineage>
</organism>
<dbReference type="EMBL" id="AOPY01001368">
    <property type="protein sequence ID" value="EPJ40561.1"/>
    <property type="molecule type" value="Genomic_DNA"/>
</dbReference>
<protein>
    <submittedName>
        <fullName evidence="2">Uncharacterized protein</fullName>
    </submittedName>
</protein>
<dbReference type="AlphaFoldDB" id="S4MUW9"/>
<feature type="region of interest" description="Disordered" evidence="1">
    <location>
        <begin position="1"/>
        <end position="39"/>
    </location>
</feature>
<dbReference type="Proteomes" id="UP000015001">
    <property type="component" value="Unassembled WGS sequence"/>
</dbReference>
<evidence type="ECO:0000313" key="2">
    <source>
        <dbReference type="EMBL" id="EPJ40561.1"/>
    </source>
</evidence>
<reference evidence="2 3" key="1">
    <citation type="submission" date="2013-02" db="EMBL/GenBank/DDBJ databases">
        <title>Draft Genome Sequence of Streptomyces afghaniensis, Which Produces Compounds of the Julimycin B-Complex.</title>
        <authorList>
            <person name="Gruening B.A."/>
            <person name="Praeg A."/>
            <person name="Erxleben A."/>
            <person name="Guenther S."/>
            <person name="Fiedler H.-P."/>
            <person name="Goodfellow M."/>
            <person name="Mueller M."/>
        </authorList>
    </citation>
    <scope>NUCLEOTIDE SEQUENCE [LARGE SCALE GENOMIC DNA]</scope>
    <source>
        <strain evidence="2 3">772</strain>
    </source>
</reference>
<proteinExistence type="predicted"/>
<keyword evidence="3" id="KW-1185">Reference proteome</keyword>
<accession>S4MUW9</accession>
<gene>
    <name evidence="2" type="ORF">STAFG_2369</name>
</gene>
<dbReference type="HOGENOM" id="CLU_3317396_0_0_11"/>
<sequence length="39" mass="4227">MAHEAFGQTGHVSARIGRHHEPMEATGTLDEPTPSSQRV</sequence>
<comment type="caution">
    <text evidence="2">The sequence shown here is derived from an EMBL/GenBank/DDBJ whole genome shotgun (WGS) entry which is preliminary data.</text>
</comment>
<evidence type="ECO:0000256" key="1">
    <source>
        <dbReference type="SAM" id="MobiDB-lite"/>
    </source>
</evidence>